<dbReference type="AlphaFoldDB" id="A0A4R6SG87"/>
<sequence>MNGFVVASRNGELGIGAAIEVLRRGGSALDAVEAGTRLVEASEADTSVGRGGLPNVLGEVELDASIMDGSTRAAGAVGAVRDYQHAITLARRVMEDLPHVTLAGPGAERFAAALGMDRTTLLTPASRELWRTHMVERLGGDAEAVRSLLALPDRADDEPAAVAGHVRRMLDPNRNTGTVNFIARDQDGHIASAVSTSGWEWKHPGRLGDTPLIGAGNYADDRYGAATCTGHGEVTTRCGTARSVVLYLKLGMSLVDSLTEAALDTETLDDPQSGGIEILAVDRDGGYAAVITGADRAEQDATFVHQSTDMAEFAVLPRRLISAEAPPKPR</sequence>
<dbReference type="GO" id="GO:0005737">
    <property type="term" value="C:cytoplasm"/>
    <property type="evidence" value="ECO:0007669"/>
    <property type="project" value="TreeGrafter"/>
</dbReference>
<feature type="site" description="Cleavage; by autolysis" evidence="3">
    <location>
        <begin position="177"/>
        <end position="178"/>
    </location>
</feature>
<proteinExistence type="predicted"/>
<gene>
    <name evidence="4" type="ORF">EV186_102391</name>
</gene>
<evidence type="ECO:0000256" key="2">
    <source>
        <dbReference type="PIRSR" id="PIRSR600246-2"/>
    </source>
</evidence>
<dbReference type="EMBL" id="SNXZ01000002">
    <property type="protein sequence ID" value="TDQ00530.1"/>
    <property type="molecule type" value="Genomic_DNA"/>
</dbReference>
<dbReference type="PANTHER" id="PTHR10188:SF6">
    <property type="entry name" value="N(4)-(BETA-N-ACETYLGLUCOSAMINYL)-L-ASPARAGINASE"/>
    <property type="match status" value="1"/>
</dbReference>
<evidence type="ECO:0000313" key="5">
    <source>
        <dbReference type="Proteomes" id="UP000295444"/>
    </source>
</evidence>
<dbReference type="SUPFAM" id="SSF56235">
    <property type="entry name" value="N-terminal nucleophile aminohydrolases (Ntn hydrolases)"/>
    <property type="match status" value="1"/>
</dbReference>
<keyword evidence="5" id="KW-1185">Reference proteome</keyword>
<name>A0A4R6SG87_LABRH</name>
<dbReference type="GO" id="GO:0016811">
    <property type="term" value="F:hydrolase activity, acting on carbon-nitrogen (but not peptide) bonds, in linear amides"/>
    <property type="evidence" value="ECO:0007669"/>
    <property type="project" value="UniProtKB-ARBA"/>
</dbReference>
<dbReference type="InterPro" id="IPR029055">
    <property type="entry name" value="Ntn_hydrolases_N"/>
</dbReference>
<feature type="binding site" evidence="2">
    <location>
        <begin position="229"/>
        <end position="232"/>
    </location>
    <ligand>
        <name>substrate</name>
    </ligand>
</feature>
<dbReference type="RefSeq" id="WP_208115570.1">
    <property type="nucleotide sequence ID" value="NZ_SNXZ01000002.1"/>
</dbReference>
<accession>A0A4R6SG87</accession>
<feature type="active site" description="Nucleophile" evidence="1">
    <location>
        <position position="178"/>
    </location>
</feature>
<feature type="binding site" evidence="2">
    <location>
        <begin position="206"/>
        <end position="209"/>
    </location>
    <ligand>
        <name>substrate</name>
    </ligand>
</feature>
<protein>
    <submittedName>
        <fullName evidence="4">Beta-aspartyl-peptidase (Threonine type)</fullName>
    </submittedName>
</protein>
<evidence type="ECO:0000256" key="3">
    <source>
        <dbReference type="PIRSR" id="PIRSR600246-3"/>
    </source>
</evidence>
<dbReference type="Proteomes" id="UP000295444">
    <property type="component" value="Unassembled WGS sequence"/>
</dbReference>
<comment type="caution">
    <text evidence="4">The sequence shown here is derived from an EMBL/GenBank/DDBJ whole genome shotgun (WGS) entry which is preliminary data.</text>
</comment>
<dbReference type="InterPro" id="IPR000246">
    <property type="entry name" value="Peptidase_T2"/>
</dbReference>
<organism evidence="4 5">
    <name type="scientific">Labedaea rhizosphaerae</name>
    <dbReference type="NCBI Taxonomy" id="598644"/>
    <lineage>
        <taxon>Bacteria</taxon>
        <taxon>Bacillati</taxon>
        <taxon>Actinomycetota</taxon>
        <taxon>Actinomycetes</taxon>
        <taxon>Pseudonocardiales</taxon>
        <taxon>Pseudonocardiaceae</taxon>
        <taxon>Labedaea</taxon>
    </lineage>
</organism>
<dbReference type="Gene3D" id="3.60.20.30">
    <property type="entry name" value="(Glycosyl)asparaginase"/>
    <property type="match status" value="1"/>
</dbReference>
<dbReference type="Pfam" id="PF01112">
    <property type="entry name" value="Asparaginase_2"/>
    <property type="match status" value="1"/>
</dbReference>
<evidence type="ECO:0000256" key="1">
    <source>
        <dbReference type="PIRSR" id="PIRSR600246-1"/>
    </source>
</evidence>
<evidence type="ECO:0000313" key="4">
    <source>
        <dbReference type="EMBL" id="TDQ00530.1"/>
    </source>
</evidence>
<dbReference type="PANTHER" id="PTHR10188">
    <property type="entry name" value="L-ASPARAGINASE"/>
    <property type="match status" value="1"/>
</dbReference>
<reference evidence="4 5" key="1">
    <citation type="submission" date="2019-03" db="EMBL/GenBank/DDBJ databases">
        <title>Genomic Encyclopedia of Type Strains, Phase IV (KMG-IV): sequencing the most valuable type-strain genomes for metagenomic binning, comparative biology and taxonomic classification.</title>
        <authorList>
            <person name="Goeker M."/>
        </authorList>
    </citation>
    <scope>NUCLEOTIDE SEQUENCE [LARGE SCALE GENOMIC DNA]</scope>
    <source>
        <strain evidence="4 5">DSM 45361</strain>
    </source>
</reference>